<dbReference type="InterPro" id="IPR007312">
    <property type="entry name" value="Phosphoesterase"/>
</dbReference>
<dbReference type="EMBL" id="QFOI01000003">
    <property type="protein sequence ID" value="PZP52539.1"/>
    <property type="molecule type" value="Genomic_DNA"/>
</dbReference>
<evidence type="ECO:0000313" key="7">
    <source>
        <dbReference type="Proteomes" id="UP000249645"/>
    </source>
</evidence>
<gene>
    <name evidence="6" type="ORF">DI598_00450</name>
</gene>
<dbReference type="PROSITE" id="PS51318">
    <property type="entry name" value="TAT"/>
    <property type="match status" value="1"/>
</dbReference>
<dbReference type="EC" id="3.1.4.3" evidence="2"/>
<dbReference type="Proteomes" id="UP000249645">
    <property type="component" value="Unassembled WGS sequence"/>
</dbReference>
<evidence type="ECO:0000256" key="1">
    <source>
        <dbReference type="ARBA" id="ARBA00009717"/>
    </source>
</evidence>
<name>A0A2W5HFR2_9SPHI</name>
<dbReference type="GO" id="GO:0016042">
    <property type="term" value="P:lipid catabolic process"/>
    <property type="evidence" value="ECO:0007669"/>
    <property type="project" value="InterPro"/>
</dbReference>
<dbReference type="InterPro" id="IPR017767">
    <property type="entry name" value="PC-PLC"/>
</dbReference>
<feature type="domain" description="Bacterial phospholipase C C-terminal" evidence="5">
    <location>
        <begin position="745"/>
        <end position="831"/>
    </location>
</feature>
<dbReference type="InterPro" id="IPR008475">
    <property type="entry name" value="PLipase_C_C"/>
</dbReference>
<sequence length="848" mass="96623">MDSRRDFLKKSLLSSGALGISHFVPASIKKALDIDPAPGSTFVDAEHIVILMQENRSFDHAYGSLKGVRGFNDPRAIKLPNGNPVWCQTDINGKTFAPFRLDIKDSKITWMGSLPHSRSSQVDALNEGRMDKWLIAKRSGNAQYREMPLTLGHYTREDLPFHYALADAFTVCDHNFCSGITSTTPNRSYFWTGNILSEENGLTKANIRNDDYKAGKHKWKTFPELLEQNGISWRFYQNDLSTGGGFVGEERAWLANFGCNLLEFFEKYNVKFNKRYVESLQKQMDTLPEQIQRLQEKLATSNESDEKNDKMRNDMLKKQSVLDNATKEYAQWNKKNYDQLNPQQKSLFERAFTINNGDKHFHDLDKLKYEDKGEKREIVVPKGDLLYQFRKDVKDGKLPTVSWLAGPQNLSDHPSAPWYGAWYVSEIIDILTQNPEVWKKTIFIMTYDENDGYFDHVPSFLAPDALRPETGKCSEGIDTSIEWVRKENEIKQGIREKEAREAPIGLGFRVPMVIASPWSRGGQVCSQIFDHTSTLQFLETFIQKKYSKNVHIDNISEWRRTVCGDLTAAFQPYNPQDKKLPFLDRNQFIQTIYNAQFKSAPTGFSELSTEDVALIATHPQKSSKISQQEPGISVSTSIPYELYADAKLSADKKNLILTMKAGKDFFGSNAAGAPFMVYAGNAYKDVKQDAFEIGKVWSYAVRAGHILEDQYEMERFKDAKYHINVVGPNGFLREIKGSQHDGDLSVETSYEKAKLNNKATGNIRITLKNNGSTTMAVNILDNAYNNPPLSYNLKEGEVKEIVLNLQKHYGWYDFSVTGKNEEDFLRRFAGHVETEKASMTDPFMGRMV</sequence>
<dbReference type="Pfam" id="PF04185">
    <property type="entry name" value="Phosphoesterase"/>
    <property type="match status" value="2"/>
</dbReference>
<dbReference type="InterPro" id="IPR006311">
    <property type="entry name" value="TAT_signal"/>
</dbReference>
<dbReference type="PANTHER" id="PTHR31956">
    <property type="entry name" value="NON-SPECIFIC PHOSPHOLIPASE C4-RELATED"/>
    <property type="match status" value="1"/>
</dbReference>
<feature type="domain" description="Bacterial phospholipase C C-terminal" evidence="5">
    <location>
        <begin position="636"/>
        <end position="737"/>
    </location>
</feature>
<evidence type="ECO:0000256" key="4">
    <source>
        <dbReference type="SAM" id="Coils"/>
    </source>
</evidence>
<comment type="similarity">
    <text evidence="1">Belongs to the bacterial phospholipase C family.</text>
</comment>
<accession>A0A2W5HFR2</accession>
<evidence type="ECO:0000313" key="6">
    <source>
        <dbReference type="EMBL" id="PZP52539.1"/>
    </source>
</evidence>
<protein>
    <recommendedName>
        <fullName evidence="2">phospholipase C</fullName>
        <ecNumber evidence="2">3.1.4.3</ecNumber>
    </recommendedName>
</protein>
<feature type="coiled-coil region" evidence="4">
    <location>
        <begin position="277"/>
        <end position="328"/>
    </location>
</feature>
<evidence type="ECO:0000259" key="5">
    <source>
        <dbReference type="Pfam" id="PF05506"/>
    </source>
</evidence>
<comment type="caution">
    <text evidence="6">The sequence shown here is derived from an EMBL/GenBank/DDBJ whole genome shotgun (WGS) entry which is preliminary data.</text>
</comment>
<dbReference type="AlphaFoldDB" id="A0A2W5HFR2"/>
<keyword evidence="4" id="KW-0175">Coiled coil</keyword>
<dbReference type="InterPro" id="IPR017850">
    <property type="entry name" value="Alkaline_phosphatase_core_sf"/>
</dbReference>
<evidence type="ECO:0000256" key="3">
    <source>
        <dbReference type="ARBA" id="ARBA00022801"/>
    </source>
</evidence>
<dbReference type="NCBIfam" id="TIGR03396">
    <property type="entry name" value="PC_PLC"/>
    <property type="match status" value="1"/>
</dbReference>
<dbReference type="Pfam" id="PF05506">
    <property type="entry name" value="PLipase_C_C"/>
    <property type="match status" value="2"/>
</dbReference>
<keyword evidence="3" id="KW-0378">Hydrolase</keyword>
<proteinExistence type="inferred from homology"/>
<dbReference type="Gene3D" id="3.40.720.10">
    <property type="entry name" value="Alkaline Phosphatase, subunit A"/>
    <property type="match status" value="2"/>
</dbReference>
<organism evidence="6 7">
    <name type="scientific">Pseudopedobacter saltans</name>
    <dbReference type="NCBI Taxonomy" id="151895"/>
    <lineage>
        <taxon>Bacteria</taxon>
        <taxon>Pseudomonadati</taxon>
        <taxon>Bacteroidota</taxon>
        <taxon>Sphingobacteriia</taxon>
        <taxon>Sphingobacteriales</taxon>
        <taxon>Sphingobacteriaceae</taxon>
        <taxon>Pseudopedobacter</taxon>
    </lineage>
</organism>
<reference evidence="6 7" key="1">
    <citation type="submission" date="2017-11" db="EMBL/GenBank/DDBJ databases">
        <title>Infants hospitalized years apart are colonized by the same room-sourced microbial strains.</title>
        <authorList>
            <person name="Brooks B."/>
            <person name="Olm M.R."/>
            <person name="Firek B.A."/>
            <person name="Baker R."/>
            <person name="Thomas B.C."/>
            <person name="Morowitz M.J."/>
            <person name="Banfield J.F."/>
        </authorList>
    </citation>
    <scope>NUCLEOTIDE SEQUENCE [LARGE SCALE GENOMIC DNA]</scope>
    <source>
        <strain evidence="6">S2_009_000_R2_76</strain>
    </source>
</reference>
<dbReference type="PANTHER" id="PTHR31956:SF1">
    <property type="entry name" value="NON-SPECIFIC PHOSPHOLIPASE C1"/>
    <property type="match status" value="1"/>
</dbReference>
<dbReference type="GO" id="GO:0034480">
    <property type="term" value="F:phosphatidylcholine phospholipase C activity"/>
    <property type="evidence" value="ECO:0007669"/>
    <property type="project" value="UniProtKB-EC"/>
</dbReference>
<evidence type="ECO:0000256" key="2">
    <source>
        <dbReference type="ARBA" id="ARBA00012018"/>
    </source>
</evidence>